<keyword evidence="3" id="KW-1185">Reference proteome</keyword>
<proteinExistence type="predicted"/>
<accession>A0A3A8JLJ9</accession>
<dbReference type="RefSeq" id="WP_120606988.1">
    <property type="nucleotide sequence ID" value="NZ_JABFJX010000011.1"/>
</dbReference>
<evidence type="ECO:0000256" key="1">
    <source>
        <dbReference type="SAM" id="MobiDB-lite"/>
    </source>
</evidence>
<evidence type="ECO:0000313" key="2">
    <source>
        <dbReference type="EMBL" id="RKG96617.1"/>
    </source>
</evidence>
<evidence type="ECO:0000313" key="3">
    <source>
        <dbReference type="Proteomes" id="UP000268313"/>
    </source>
</evidence>
<name>A0A3A8JLJ9_9BACT</name>
<reference evidence="3" key="1">
    <citation type="submission" date="2018-09" db="EMBL/GenBank/DDBJ databases">
        <authorList>
            <person name="Livingstone P.G."/>
            <person name="Whitworth D.E."/>
        </authorList>
    </citation>
    <scope>NUCLEOTIDE SEQUENCE [LARGE SCALE GENOMIC DNA]</scope>
    <source>
        <strain evidence="3">CA043D</strain>
    </source>
</reference>
<gene>
    <name evidence="2" type="ORF">D7X32_35475</name>
</gene>
<sequence>MHGHTWTWGAVGMFLLGMGALVPSSAEACVAPSCLIDVRFPLPEEGGTVPANVPGLVVRPPLLENTDVSTLKLLQSDGTPVPFTLVMGGRSTHVVVPKAPLVPGTQYRIEAKGNCQFQETQTQSATFTAGPERPLPTTLGTLSVDTPSRGEFPVYGDSNCGSPQEGDSTTLRFTPSPELVPFLPWVHWAVEVDGQPWSFSNHHGLTSTGEDNPESHRYEYNRQLLFLYTVCTTYNPPPPGLGLTPGRHQATLKGTLEHADVTLPPLSVDFELGCVTKLPDGYDGGVIITDAGTSGSDGGSVIADPISNPSKGGCTQTGGGLTVLGLLATLRLWRGRRTASVGRGPAGG</sequence>
<comment type="caution">
    <text evidence="2">The sequence shown here is derived from an EMBL/GenBank/DDBJ whole genome shotgun (WGS) entry which is preliminary data.</text>
</comment>
<dbReference type="OrthoDB" id="5503279at2"/>
<organism evidence="2 3">
    <name type="scientific">Corallococcus carmarthensis</name>
    <dbReference type="NCBI Taxonomy" id="2316728"/>
    <lineage>
        <taxon>Bacteria</taxon>
        <taxon>Pseudomonadati</taxon>
        <taxon>Myxococcota</taxon>
        <taxon>Myxococcia</taxon>
        <taxon>Myxococcales</taxon>
        <taxon>Cystobacterineae</taxon>
        <taxon>Myxococcaceae</taxon>
        <taxon>Corallococcus</taxon>
    </lineage>
</organism>
<protein>
    <submittedName>
        <fullName evidence="2">Uncharacterized protein</fullName>
    </submittedName>
</protein>
<dbReference type="EMBL" id="RAWE01000207">
    <property type="protein sequence ID" value="RKG96617.1"/>
    <property type="molecule type" value="Genomic_DNA"/>
</dbReference>
<dbReference type="AlphaFoldDB" id="A0A3A8JLJ9"/>
<feature type="region of interest" description="Disordered" evidence="1">
    <location>
        <begin position="125"/>
        <end position="146"/>
    </location>
</feature>
<dbReference type="Proteomes" id="UP000268313">
    <property type="component" value="Unassembled WGS sequence"/>
</dbReference>